<name>A0A9N9ALT1_9GLOM</name>
<protein>
    <submittedName>
        <fullName evidence="1">339_t:CDS:1</fullName>
    </submittedName>
</protein>
<dbReference type="Proteomes" id="UP000789572">
    <property type="component" value="Unassembled WGS sequence"/>
</dbReference>
<keyword evidence="2" id="KW-1185">Reference proteome</keyword>
<evidence type="ECO:0000313" key="1">
    <source>
        <dbReference type="EMBL" id="CAG8537402.1"/>
    </source>
</evidence>
<evidence type="ECO:0000313" key="2">
    <source>
        <dbReference type="Proteomes" id="UP000789572"/>
    </source>
</evidence>
<dbReference type="AlphaFoldDB" id="A0A9N9ALT1"/>
<reference evidence="1" key="1">
    <citation type="submission" date="2021-06" db="EMBL/GenBank/DDBJ databases">
        <authorList>
            <person name="Kallberg Y."/>
            <person name="Tangrot J."/>
            <person name="Rosling A."/>
        </authorList>
    </citation>
    <scope>NUCLEOTIDE SEQUENCE</scope>
    <source>
        <strain evidence="1">IA702</strain>
    </source>
</reference>
<comment type="caution">
    <text evidence="1">The sequence shown here is derived from an EMBL/GenBank/DDBJ whole genome shotgun (WGS) entry which is preliminary data.</text>
</comment>
<gene>
    <name evidence="1" type="ORF">POCULU_LOCUS4363</name>
</gene>
<feature type="non-terminal residue" evidence="1">
    <location>
        <position position="195"/>
    </location>
</feature>
<organism evidence="1 2">
    <name type="scientific">Paraglomus occultum</name>
    <dbReference type="NCBI Taxonomy" id="144539"/>
    <lineage>
        <taxon>Eukaryota</taxon>
        <taxon>Fungi</taxon>
        <taxon>Fungi incertae sedis</taxon>
        <taxon>Mucoromycota</taxon>
        <taxon>Glomeromycotina</taxon>
        <taxon>Glomeromycetes</taxon>
        <taxon>Paraglomerales</taxon>
        <taxon>Paraglomeraceae</taxon>
        <taxon>Paraglomus</taxon>
    </lineage>
</organism>
<sequence length="195" mass="22419">DWTMMGDDTGFKFEFHQVQQQVLATGNTVSIDNIDNREETADEADVALPKKTKKMKLKTPQTKRPKAINNYESEEDNGNRNDRVTTKTVMNKKSMDLPVLSESRPDTNVDTGITWSNDEWKEILSTNLKHVPKIAKPITELLKKLEGWYQHNIWSPLIDPAFRNWEIDLIRGEGMSRASSDRKNGSDDDTIYYLS</sequence>
<accession>A0A9N9ALT1</accession>
<dbReference type="OrthoDB" id="2447334at2759"/>
<dbReference type="EMBL" id="CAJVPJ010000559">
    <property type="protein sequence ID" value="CAG8537402.1"/>
    <property type="molecule type" value="Genomic_DNA"/>
</dbReference>
<proteinExistence type="predicted"/>